<evidence type="ECO:0000313" key="2">
    <source>
        <dbReference type="EMBL" id="SUQ24143.1"/>
    </source>
</evidence>
<dbReference type="EMBL" id="UHJL01000002">
    <property type="protein sequence ID" value="SUQ24143.1"/>
    <property type="molecule type" value="Genomic_DNA"/>
</dbReference>
<sequence>MEYQNIDISTWTQVGEGGNGKTYVHPGHPDILLKVNNPPRCDEATVKQELDFAQHVYALGISTPRMFDMVRVGDGYGQLVEIIKGKKSLSRICADDPSRIGEMAKLLASLGLRLHAMICDTEFFPSRKDLALKGIDASDFVADDDREKMRAFVQSIEDEKTCLHGDFQMGNLIISGDGKPYWIDLGWFSHGSPMFDIGHFFMTCQVYSQFPAAQEIFHMSQEQLKNFWNAFAEAYTGNKDISAFTALAGKFAPLDACIRSILMPTPEAYKKLFAGLVHSLVEKFY</sequence>
<dbReference type="Pfam" id="PF01636">
    <property type="entry name" value="APH"/>
    <property type="match status" value="1"/>
</dbReference>
<dbReference type="SUPFAM" id="SSF56112">
    <property type="entry name" value="Protein kinase-like (PK-like)"/>
    <property type="match status" value="1"/>
</dbReference>
<dbReference type="NCBIfam" id="TIGR02172">
    <property type="entry name" value="Fb_sc_TIGR02172"/>
    <property type="match status" value="1"/>
</dbReference>
<reference evidence="2 3" key="1">
    <citation type="submission" date="2017-08" db="EMBL/GenBank/DDBJ databases">
        <authorList>
            <person name="de Groot N.N."/>
        </authorList>
    </citation>
    <scope>NUCLEOTIDE SEQUENCE [LARGE SCALE GENOMIC DNA]</scope>
    <source>
        <strain evidence="2 3">HM2</strain>
    </source>
</reference>
<protein>
    <submittedName>
        <fullName evidence="2">TIGR02172 family protein</fullName>
    </submittedName>
</protein>
<organism evidence="2 3">
    <name type="scientific">Fibrobacter succinogenes</name>
    <name type="common">Bacteroides succinogenes</name>
    <dbReference type="NCBI Taxonomy" id="833"/>
    <lineage>
        <taxon>Bacteria</taxon>
        <taxon>Pseudomonadati</taxon>
        <taxon>Fibrobacterota</taxon>
        <taxon>Fibrobacteria</taxon>
        <taxon>Fibrobacterales</taxon>
        <taxon>Fibrobacteraceae</taxon>
        <taxon>Fibrobacter</taxon>
    </lineage>
</organism>
<dbReference type="Gene3D" id="3.90.1200.10">
    <property type="match status" value="1"/>
</dbReference>
<evidence type="ECO:0000259" key="1">
    <source>
        <dbReference type="Pfam" id="PF01636"/>
    </source>
</evidence>
<dbReference type="Proteomes" id="UP000255423">
    <property type="component" value="Unassembled WGS sequence"/>
</dbReference>
<dbReference type="RefSeq" id="WP_109572713.1">
    <property type="nucleotide sequence ID" value="NZ_UHJL01000002.1"/>
</dbReference>
<dbReference type="InterPro" id="IPR011009">
    <property type="entry name" value="Kinase-like_dom_sf"/>
</dbReference>
<evidence type="ECO:0000313" key="3">
    <source>
        <dbReference type="Proteomes" id="UP000255423"/>
    </source>
</evidence>
<dbReference type="InterPro" id="IPR022359">
    <property type="entry name" value="Aminoglycoside_PTrfase_bact"/>
</dbReference>
<name>A0A380S593_FIBSU</name>
<proteinExistence type="predicted"/>
<dbReference type="AlphaFoldDB" id="A0A380S593"/>
<gene>
    <name evidence="2" type="ORF">SAMN05661053_1536</name>
</gene>
<feature type="domain" description="Aminoglycoside phosphotransferase" evidence="1">
    <location>
        <begin position="21"/>
        <end position="204"/>
    </location>
</feature>
<dbReference type="InterPro" id="IPR002575">
    <property type="entry name" value="Aminoglycoside_PTrfase"/>
</dbReference>
<accession>A0A380S593</accession>